<keyword evidence="3" id="KW-1185">Reference proteome</keyword>
<feature type="compositionally biased region" description="Polar residues" evidence="1">
    <location>
        <begin position="33"/>
        <end position="43"/>
    </location>
</feature>
<proteinExistence type="predicted"/>
<gene>
    <name evidence="2" type="ORF">SAMN04488129_13013</name>
</gene>
<protein>
    <submittedName>
        <fullName evidence="2">Uncharacterized protein</fullName>
    </submittedName>
</protein>
<dbReference type="AlphaFoldDB" id="A0A1H7W786"/>
<sequence length="43" mass="5062">MGVSLFTDDPGTLRREHDIQSERLTLLPKRASRQQQEPNYDDF</sequence>
<organism evidence="2 3">
    <name type="scientific">Halomonas daqiaonensis</name>
    <dbReference type="NCBI Taxonomy" id="650850"/>
    <lineage>
        <taxon>Bacteria</taxon>
        <taxon>Pseudomonadati</taxon>
        <taxon>Pseudomonadota</taxon>
        <taxon>Gammaproteobacteria</taxon>
        <taxon>Oceanospirillales</taxon>
        <taxon>Halomonadaceae</taxon>
        <taxon>Halomonas</taxon>
    </lineage>
</organism>
<dbReference type="RefSeq" id="WP_280140914.1">
    <property type="nucleotide sequence ID" value="NZ_FOBC01000030.1"/>
</dbReference>
<dbReference type="EMBL" id="FOBC01000030">
    <property type="protein sequence ID" value="SEM17350.1"/>
    <property type="molecule type" value="Genomic_DNA"/>
</dbReference>
<evidence type="ECO:0000313" key="3">
    <source>
        <dbReference type="Proteomes" id="UP000198807"/>
    </source>
</evidence>
<evidence type="ECO:0000313" key="2">
    <source>
        <dbReference type="EMBL" id="SEM17350.1"/>
    </source>
</evidence>
<feature type="compositionally biased region" description="Basic and acidic residues" evidence="1">
    <location>
        <begin position="11"/>
        <end position="21"/>
    </location>
</feature>
<dbReference type="Proteomes" id="UP000198807">
    <property type="component" value="Unassembled WGS sequence"/>
</dbReference>
<accession>A0A1H7W786</accession>
<reference evidence="3" key="1">
    <citation type="submission" date="2016-10" db="EMBL/GenBank/DDBJ databases">
        <authorList>
            <person name="Varghese N."/>
            <person name="Submissions S."/>
        </authorList>
    </citation>
    <scope>NUCLEOTIDE SEQUENCE [LARGE SCALE GENOMIC DNA]</scope>
    <source>
        <strain evidence="3">CGMCC 1.9150</strain>
    </source>
</reference>
<name>A0A1H7W786_9GAMM</name>
<feature type="region of interest" description="Disordered" evidence="1">
    <location>
        <begin position="1"/>
        <end position="43"/>
    </location>
</feature>
<evidence type="ECO:0000256" key="1">
    <source>
        <dbReference type="SAM" id="MobiDB-lite"/>
    </source>
</evidence>